<feature type="region of interest" description="Disordered" evidence="1">
    <location>
        <begin position="142"/>
        <end position="165"/>
    </location>
</feature>
<evidence type="ECO:0000256" key="1">
    <source>
        <dbReference type="SAM" id="MobiDB-lite"/>
    </source>
</evidence>
<dbReference type="InterPro" id="IPR036390">
    <property type="entry name" value="WH_DNA-bd_sf"/>
</dbReference>
<reference evidence="2 3" key="1">
    <citation type="submission" date="2020-04" db="EMBL/GenBank/DDBJ databases">
        <title>Sphingobium sp. AR-3-1 isolated from Arctic soil.</title>
        <authorList>
            <person name="Dahal R.H."/>
            <person name="Chaudhary D.K."/>
        </authorList>
    </citation>
    <scope>NUCLEOTIDE SEQUENCE [LARGE SCALE GENOMIC DNA]</scope>
    <source>
        <strain evidence="2 3">AR-3-1</strain>
    </source>
</reference>
<comment type="caution">
    <text evidence="2">The sequence shown here is derived from an EMBL/GenBank/DDBJ whole genome shotgun (WGS) entry which is preliminary data.</text>
</comment>
<sequence length="165" mass="18925">MVKIVSSIEPTKVLPIKPKADTRKASEKKYGKPVMDLGFCIVPSLLMQAQARLGINPVQFNIIMHLADIWWDVAQRPWPKKQLLAERMGMSERQVQRQIAELESAGLVQRIERTRPGRGKTSNEYDLSGLVKRLKELEPAFTEMKQENQKRRKAVSLPKHRRVSA</sequence>
<feature type="compositionally biased region" description="Basic residues" evidence="1">
    <location>
        <begin position="150"/>
        <end position="165"/>
    </location>
</feature>
<dbReference type="EMBL" id="JABBFV010000025">
    <property type="protein sequence ID" value="NML12757.1"/>
    <property type="molecule type" value="Genomic_DNA"/>
</dbReference>
<organism evidence="2 3">
    <name type="scientific">Sphingobium psychrophilum</name>
    <dbReference type="NCBI Taxonomy" id="2728834"/>
    <lineage>
        <taxon>Bacteria</taxon>
        <taxon>Pseudomonadati</taxon>
        <taxon>Pseudomonadota</taxon>
        <taxon>Alphaproteobacteria</taxon>
        <taxon>Sphingomonadales</taxon>
        <taxon>Sphingomonadaceae</taxon>
        <taxon>Sphingobium</taxon>
    </lineage>
</organism>
<dbReference type="RefSeq" id="WP_169575104.1">
    <property type="nucleotide sequence ID" value="NZ_JABBFV010000025.1"/>
</dbReference>
<proteinExistence type="predicted"/>
<name>A0A7X9ZUJ5_9SPHN</name>
<keyword evidence="3" id="KW-1185">Reference proteome</keyword>
<dbReference type="SUPFAM" id="SSF46785">
    <property type="entry name" value="Winged helix' DNA-binding domain"/>
    <property type="match status" value="1"/>
</dbReference>
<protein>
    <submittedName>
        <fullName evidence="2">Helix-turn-helix domain-containing protein</fullName>
    </submittedName>
</protein>
<evidence type="ECO:0000313" key="2">
    <source>
        <dbReference type="EMBL" id="NML12757.1"/>
    </source>
</evidence>
<dbReference type="Pfam" id="PF13730">
    <property type="entry name" value="HTH_36"/>
    <property type="match status" value="1"/>
</dbReference>
<dbReference type="Proteomes" id="UP000519023">
    <property type="component" value="Unassembled WGS sequence"/>
</dbReference>
<dbReference type="InterPro" id="IPR036388">
    <property type="entry name" value="WH-like_DNA-bd_sf"/>
</dbReference>
<gene>
    <name evidence="2" type="ORF">HHL08_21915</name>
</gene>
<accession>A0A7X9ZUJ5</accession>
<dbReference type="AlphaFoldDB" id="A0A7X9ZUJ5"/>
<evidence type="ECO:0000313" key="3">
    <source>
        <dbReference type="Proteomes" id="UP000519023"/>
    </source>
</evidence>
<dbReference type="Gene3D" id="1.10.10.10">
    <property type="entry name" value="Winged helix-like DNA-binding domain superfamily/Winged helix DNA-binding domain"/>
    <property type="match status" value="1"/>
</dbReference>